<proteinExistence type="predicted"/>
<comment type="caution">
    <text evidence="1">The sequence shown here is derived from an EMBL/GenBank/DDBJ whole genome shotgun (WGS) entry which is preliminary data.</text>
</comment>
<organism evidence="1 2">
    <name type="scientific">Tanacetum coccineum</name>
    <dbReference type="NCBI Taxonomy" id="301880"/>
    <lineage>
        <taxon>Eukaryota</taxon>
        <taxon>Viridiplantae</taxon>
        <taxon>Streptophyta</taxon>
        <taxon>Embryophyta</taxon>
        <taxon>Tracheophyta</taxon>
        <taxon>Spermatophyta</taxon>
        <taxon>Magnoliopsida</taxon>
        <taxon>eudicotyledons</taxon>
        <taxon>Gunneridae</taxon>
        <taxon>Pentapetalae</taxon>
        <taxon>asterids</taxon>
        <taxon>campanulids</taxon>
        <taxon>Asterales</taxon>
        <taxon>Asteraceae</taxon>
        <taxon>Asteroideae</taxon>
        <taxon>Anthemideae</taxon>
        <taxon>Anthemidinae</taxon>
        <taxon>Tanacetum</taxon>
    </lineage>
</organism>
<sequence>MWILLQGTGNDNQTGRDIGKLRGAMNVVWGGYEETQKAKTIKDSNVSQGKDVACKQAEKVFNFSQSKLTG</sequence>
<evidence type="ECO:0000313" key="2">
    <source>
        <dbReference type="Proteomes" id="UP001151760"/>
    </source>
</evidence>
<reference evidence="1" key="1">
    <citation type="journal article" date="2022" name="Int. J. Mol. Sci.">
        <title>Draft Genome of Tanacetum Coccineum: Genomic Comparison of Closely Related Tanacetum-Family Plants.</title>
        <authorList>
            <person name="Yamashiro T."/>
            <person name="Shiraishi A."/>
            <person name="Nakayama K."/>
            <person name="Satake H."/>
        </authorList>
    </citation>
    <scope>NUCLEOTIDE SEQUENCE</scope>
</reference>
<protein>
    <submittedName>
        <fullName evidence="1">Uncharacterized protein</fullName>
    </submittedName>
</protein>
<evidence type="ECO:0000313" key="1">
    <source>
        <dbReference type="EMBL" id="GJT72798.1"/>
    </source>
</evidence>
<gene>
    <name evidence="1" type="ORF">Tco_1032084</name>
</gene>
<dbReference type="Proteomes" id="UP001151760">
    <property type="component" value="Unassembled WGS sequence"/>
</dbReference>
<accession>A0ABQ5GBX8</accession>
<name>A0ABQ5GBX8_9ASTR</name>
<keyword evidence="2" id="KW-1185">Reference proteome</keyword>
<dbReference type="EMBL" id="BQNB010018292">
    <property type="protein sequence ID" value="GJT72798.1"/>
    <property type="molecule type" value="Genomic_DNA"/>
</dbReference>
<reference evidence="1" key="2">
    <citation type="submission" date="2022-01" db="EMBL/GenBank/DDBJ databases">
        <authorList>
            <person name="Yamashiro T."/>
            <person name="Shiraishi A."/>
            <person name="Satake H."/>
            <person name="Nakayama K."/>
        </authorList>
    </citation>
    <scope>NUCLEOTIDE SEQUENCE</scope>
</reference>